<evidence type="ECO:0000313" key="2">
    <source>
        <dbReference type="EMBL" id="CZR57360.1"/>
    </source>
</evidence>
<feature type="region of interest" description="Disordered" evidence="1">
    <location>
        <begin position="384"/>
        <end position="404"/>
    </location>
</feature>
<reference evidence="2 3" key="1">
    <citation type="submission" date="2016-03" db="EMBL/GenBank/DDBJ databases">
        <authorList>
            <person name="Ploux O."/>
        </authorList>
    </citation>
    <scope>NUCLEOTIDE SEQUENCE [LARGE SCALE GENOMIC DNA]</scope>
    <source>
        <strain evidence="2 3">UAMH 11012</strain>
    </source>
</reference>
<feature type="compositionally biased region" description="Low complexity" evidence="1">
    <location>
        <begin position="150"/>
        <end position="164"/>
    </location>
</feature>
<dbReference type="InterPro" id="IPR034443">
    <property type="entry name" value="PB1A10.08"/>
</dbReference>
<feature type="compositionally biased region" description="Basic and acidic residues" evidence="1">
    <location>
        <begin position="17"/>
        <end position="31"/>
    </location>
</feature>
<dbReference type="PANTHER" id="PTHR42051:SF1">
    <property type="entry name" value="MEIOTICALLY UP-REGULATED PROTEIN PB1A10.08"/>
    <property type="match status" value="1"/>
</dbReference>
<feature type="region of interest" description="Disordered" evidence="1">
    <location>
        <begin position="1"/>
        <end position="103"/>
    </location>
</feature>
<dbReference type="Proteomes" id="UP000184330">
    <property type="component" value="Unassembled WGS sequence"/>
</dbReference>
<protein>
    <submittedName>
        <fullName evidence="2">Uncharacterized protein</fullName>
    </submittedName>
</protein>
<feature type="compositionally biased region" description="Low complexity" evidence="1">
    <location>
        <begin position="34"/>
        <end position="64"/>
    </location>
</feature>
<dbReference type="OrthoDB" id="4181307at2759"/>
<accession>A0A1L7WX80</accession>
<feature type="compositionally biased region" description="Basic residues" evidence="1">
    <location>
        <begin position="218"/>
        <end position="229"/>
    </location>
</feature>
<sequence>MLQPRSFLFTRQNTPKTTDHKHERPVEERKIRPTSKSSTKDMSTTTTITDTRPTTPTSPVVIPMRGHASYEKQNSQVRKGHQNSRRDSAKADRRARIHSPDALPPSVAALLAITAIPQRQNGGRSRSGSGQKLTVDAILKHTGESEKDLGLSLGKSPLDLLLSPPDEDKEMAGSENGQESVMSTRTLSSDSMPSLDNESIDETSPSLGSLVTPTSMSRGKRPTPSRRIHSLSSPLETSEDHPLHAPEIDVDELDFRVFQKTPSKDDARSDVDVATPPRRSAFKSNLTASLRALRNAAKSFQTLTTPIIPPDDFLTRSIITIDPQIPFTDERMPPRLEDTPTPALRRYLNPTTNAPIEAHVPSSLAQTMSSTQCTASIQMQTYNVSRSKKGTSPSVISRRTTTQEAPIEVAANPLARQRDMRENSDFIRMAVMEMLMRKKGKLDDQKPGRAKWALPPRKPPTKPYERAANGVPVRWIAVTP</sequence>
<dbReference type="STRING" id="576137.A0A1L7WX80"/>
<evidence type="ECO:0000313" key="3">
    <source>
        <dbReference type="Proteomes" id="UP000184330"/>
    </source>
</evidence>
<evidence type="ECO:0000256" key="1">
    <source>
        <dbReference type="SAM" id="MobiDB-lite"/>
    </source>
</evidence>
<feature type="compositionally biased region" description="Polar residues" evidence="1">
    <location>
        <begin position="175"/>
        <end position="217"/>
    </location>
</feature>
<gene>
    <name evidence="2" type="ORF">PAC_07249</name>
</gene>
<organism evidence="2 3">
    <name type="scientific">Phialocephala subalpina</name>
    <dbReference type="NCBI Taxonomy" id="576137"/>
    <lineage>
        <taxon>Eukaryota</taxon>
        <taxon>Fungi</taxon>
        <taxon>Dikarya</taxon>
        <taxon>Ascomycota</taxon>
        <taxon>Pezizomycotina</taxon>
        <taxon>Leotiomycetes</taxon>
        <taxon>Helotiales</taxon>
        <taxon>Mollisiaceae</taxon>
        <taxon>Phialocephala</taxon>
        <taxon>Phialocephala fortinii species complex</taxon>
    </lineage>
</organism>
<feature type="compositionally biased region" description="Basic and acidic residues" evidence="1">
    <location>
        <begin position="84"/>
        <end position="94"/>
    </location>
</feature>
<feature type="region of interest" description="Disordered" evidence="1">
    <location>
        <begin position="147"/>
        <end position="243"/>
    </location>
</feature>
<proteinExistence type="predicted"/>
<feature type="region of interest" description="Disordered" evidence="1">
    <location>
        <begin position="439"/>
        <end position="467"/>
    </location>
</feature>
<dbReference type="AlphaFoldDB" id="A0A1L7WX80"/>
<dbReference type="EMBL" id="FJOG01000009">
    <property type="protein sequence ID" value="CZR57360.1"/>
    <property type="molecule type" value="Genomic_DNA"/>
</dbReference>
<keyword evidence="3" id="KW-1185">Reference proteome</keyword>
<name>A0A1L7WX80_9HELO</name>
<dbReference type="PANTHER" id="PTHR42051">
    <property type="entry name" value="MEIOTICALLY UP-REGULATED PROTEIN PB1A10.08"/>
    <property type="match status" value="1"/>
</dbReference>